<reference evidence="5 6" key="1">
    <citation type="journal article" date="2020" name="Biotechnol. Biofuels">
        <title>New insights from the biogas microbiome by comprehensive genome-resolved metagenomics of nearly 1600 species originating from multiple anaerobic digesters.</title>
        <authorList>
            <person name="Campanaro S."/>
            <person name="Treu L."/>
            <person name="Rodriguez-R L.M."/>
            <person name="Kovalovszki A."/>
            <person name="Ziels R.M."/>
            <person name="Maus I."/>
            <person name="Zhu X."/>
            <person name="Kougias P.G."/>
            <person name="Basile A."/>
            <person name="Luo G."/>
            <person name="Schluter A."/>
            <person name="Konstantinidis K.T."/>
            <person name="Angelidaki I."/>
        </authorList>
    </citation>
    <scope>NUCLEOTIDE SEQUENCE [LARGE SCALE GENOMIC DNA]</scope>
    <source>
        <strain evidence="5">AS27yjCOA_157</strain>
    </source>
</reference>
<dbReference type="GO" id="GO:0005576">
    <property type="term" value="C:extracellular region"/>
    <property type="evidence" value="ECO:0007669"/>
    <property type="project" value="UniProtKB-SubCell"/>
</dbReference>
<keyword evidence="3" id="KW-0732">Signal</keyword>
<evidence type="ECO:0000313" key="6">
    <source>
        <dbReference type="Proteomes" id="UP000544742"/>
    </source>
</evidence>
<organism evidence="5 6">
    <name type="scientific">Methanothrix soehngenii</name>
    <name type="common">Methanosaeta concilii</name>
    <dbReference type="NCBI Taxonomy" id="2223"/>
    <lineage>
        <taxon>Archaea</taxon>
        <taxon>Methanobacteriati</taxon>
        <taxon>Methanobacteriota</taxon>
        <taxon>Stenosarchaea group</taxon>
        <taxon>Methanomicrobia</taxon>
        <taxon>Methanotrichales</taxon>
        <taxon>Methanotrichaceae</taxon>
        <taxon>Methanothrix</taxon>
    </lineage>
</organism>
<proteinExistence type="predicted"/>
<gene>
    <name evidence="5" type="ORF">GX426_05945</name>
</gene>
<evidence type="ECO:0000256" key="2">
    <source>
        <dbReference type="ARBA" id="ARBA00022525"/>
    </source>
</evidence>
<evidence type="ECO:0000256" key="1">
    <source>
        <dbReference type="ARBA" id="ARBA00004613"/>
    </source>
</evidence>
<dbReference type="InterPro" id="IPR055372">
    <property type="entry name" value="CBM96"/>
</dbReference>
<protein>
    <submittedName>
        <fullName evidence="5">DNRLRE domain-containing protein</fullName>
    </submittedName>
</protein>
<sequence>MRYYAIRAIIALACIFLLASCAGAVKVTSALHIDTYTDAENEDQSFGEESAVWVSSHMGEPVRIAYLSFAGMTKLPEQISSANLKIYVKGVERPGKVTLYLYDNAAMNTVTWADQPEYDSQALGSIEIQETGWQTWDATDFVKKAAVECSEGCSFSVVLVADEDASISFASQEGSEEEKAVLQYEAF</sequence>
<dbReference type="NCBIfam" id="NF033679">
    <property type="entry name" value="DNRLRE_dom"/>
    <property type="match status" value="1"/>
</dbReference>
<evidence type="ECO:0000256" key="3">
    <source>
        <dbReference type="ARBA" id="ARBA00022729"/>
    </source>
</evidence>
<dbReference type="Proteomes" id="UP000544742">
    <property type="component" value="Unassembled WGS sequence"/>
</dbReference>
<accession>A0A7K4AI47</accession>
<comment type="caution">
    <text evidence="5">The sequence shown here is derived from an EMBL/GenBank/DDBJ whole genome shotgun (WGS) entry which is preliminary data.</text>
</comment>
<dbReference type="EMBL" id="JAAYUN010000098">
    <property type="protein sequence ID" value="NLJ22632.1"/>
    <property type="molecule type" value="Genomic_DNA"/>
</dbReference>
<dbReference type="RefSeq" id="WP_013720350.1">
    <property type="nucleotide sequence ID" value="NZ_DAOQYS010000172.1"/>
</dbReference>
<dbReference type="GeneID" id="10462285"/>
<evidence type="ECO:0000259" key="4">
    <source>
        <dbReference type="Pfam" id="PF24517"/>
    </source>
</evidence>
<dbReference type="OMA" id="WADQPEY"/>
<comment type="subcellular location">
    <subcellularLocation>
        <location evidence="1">Secreted</location>
    </subcellularLocation>
</comment>
<dbReference type="PROSITE" id="PS51257">
    <property type="entry name" value="PROKAR_LIPOPROTEIN"/>
    <property type="match status" value="1"/>
</dbReference>
<keyword evidence="2" id="KW-0964">Secreted</keyword>
<evidence type="ECO:0000313" key="5">
    <source>
        <dbReference type="EMBL" id="NLJ22632.1"/>
    </source>
</evidence>
<dbReference type="AlphaFoldDB" id="A0A7K4AI47"/>
<dbReference type="Pfam" id="PF24517">
    <property type="entry name" value="CBM96"/>
    <property type="match status" value="1"/>
</dbReference>
<feature type="domain" description="Carbohydrate-binding module family 96" evidence="4">
    <location>
        <begin position="27"/>
        <end position="182"/>
    </location>
</feature>
<name>A0A7K4AI47_METSH</name>